<comment type="cofactor">
    <cofactor evidence="1">
        <name>pyruvate</name>
        <dbReference type="ChEBI" id="CHEBI:15361"/>
    </cofactor>
</comment>
<keyword evidence="5" id="KW-0745">Spermidine biosynthesis</keyword>
<evidence type="ECO:0000256" key="9">
    <source>
        <dbReference type="ARBA" id="ARBA00023270"/>
    </source>
</evidence>
<evidence type="ECO:0000313" key="11">
    <source>
        <dbReference type="EMBL" id="OKL52886.1"/>
    </source>
</evidence>
<evidence type="ECO:0008006" key="13">
    <source>
        <dbReference type="Google" id="ProtNLM"/>
    </source>
</evidence>
<dbReference type="Proteomes" id="UP000185612">
    <property type="component" value="Unassembled WGS sequence"/>
</dbReference>
<dbReference type="SUPFAM" id="SSF56276">
    <property type="entry name" value="S-adenosylmethionine decarboxylase"/>
    <property type="match status" value="1"/>
</dbReference>
<dbReference type="GO" id="GO:0008295">
    <property type="term" value="P:spermidine biosynthetic process"/>
    <property type="evidence" value="ECO:0007669"/>
    <property type="project" value="UniProtKB-KW"/>
</dbReference>
<name>A0A1Q5PZH8_9ACTO</name>
<evidence type="ECO:0000256" key="10">
    <source>
        <dbReference type="ARBA" id="ARBA00023317"/>
    </source>
</evidence>
<dbReference type="PANTHER" id="PTHR33866">
    <property type="entry name" value="S-ADENOSYLMETHIONINE DECARBOXYLASE PROENZYME"/>
    <property type="match status" value="1"/>
</dbReference>
<evidence type="ECO:0000256" key="2">
    <source>
        <dbReference type="ARBA" id="ARBA00022691"/>
    </source>
</evidence>
<dbReference type="STRING" id="52770.BSZ40_01410"/>
<proteinExistence type="predicted"/>
<keyword evidence="10" id="KW-0670">Pyruvate</keyword>
<dbReference type="InterPro" id="IPR016067">
    <property type="entry name" value="S-AdoMet_deCO2ase_core"/>
</dbReference>
<evidence type="ECO:0000256" key="1">
    <source>
        <dbReference type="ARBA" id="ARBA00001928"/>
    </source>
</evidence>
<dbReference type="InParanoid" id="A0A1Q5PZH8"/>
<organism evidence="11 12">
    <name type="scientific">Buchananella hordeovulneris</name>
    <dbReference type="NCBI Taxonomy" id="52770"/>
    <lineage>
        <taxon>Bacteria</taxon>
        <taxon>Bacillati</taxon>
        <taxon>Actinomycetota</taxon>
        <taxon>Actinomycetes</taxon>
        <taxon>Actinomycetales</taxon>
        <taxon>Actinomycetaceae</taxon>
        <taxon>Buchananella</taxon>
    </lineage>
</organism>
<keyword evidence="2" id="KW-0949">S-adenosyl-L-methionine</keyword>
<keyword evidence="6" id="KW-0620">Polyamine biosynthesis</keyword>
<keyword evidence="9" id="KW-0704">Schiff base</keyword>
<evidence type="ECO:0000256" key="4">
    <source>
        <dbReference type="ARBA" id="ARBA00022813"/>
    </source>
</evidence>
<keyword evidence="8" id="KW-0456">Lyase</keyword>
<keyword evidence="4" id="KW-0068">Autocatalytic cleavage</keyword>
<dbReference type="GO" id="GO:0005829">
    <property type="term" value="C:cytosol"/>
    <property type="evidence" value="ECO:0007669"/>
    <property type="project" value="TreeGrafter"/>
</dbReference>
<evidence type="ECO:0000256" key="5">
    <source>
        <dbReference type="ARBA" id="ARBA00023066"/>
    </source>
</evidence>
<reference evidence="12" key="1">
    <citation type="submission" date="2016-12" db="EMBL/GenBank/DDBJ databases">
        <authorList>
            <person name="Meng X."/>
        </authorList>
    </citation>
    <scope>NUCLEOTIDE SEQUENCE [LARGE SCALE GENOMIC DNA]</scope>
    <source>
        <strain evidence="12">DSM 20732</strain>
    </source>
</reference>
<evidence type="ECO:0000256" key="8">
    <source>
        <dbReference type="ARBA" id="ARBA00023239"/>
    </source>
</evidence>
<evidence type="ECO:0000256" key="6">
    <source>
        <dbReference type="ARBA" id="ARBA00023115"/>
    </source>
</evidence>
<sequence>MPRFQSLTLRLQAADPVRLDDPRFVADTLRELAQRAGLHVLTDVSHRFAPQGVSVAVLLAESHVAIHTWPEHADAYLTLTTCQPLPAARLAELADWTRQAFAAAQVTSAVQDL</sequence>
<accession>A0A1Q5PZH8</accession>
<dbReference type="InterPro" id="IPR003826">
    <property type="entry name" value="AdoMetDC_fam_prok"/>
</dbReference>
<keyword evidence="7" id="KW-0865">Zymogen</keyword>
<gene>
    <name evidence="11" type="ORF">BSZ40_01410</name>
</gene>
<evidence type="ECO:0000256" key="7">
    <source>
        <dbReference type="ARBA" id="ARBA00023145"/>
    </source>
</evidence>
<evidence type="ECO:0000256" key="3">
    <source>
        <dbReference type="ARBA" id="ARBA00022793"/>
    </source>
</evidence>
<dbReference type="Pfam" id="PF02675">
    <property type="entry name" value="AdoMet_dc"/>
    <property type="match status" value="1"/>
</dbReference>
<keyword evidence="12" id="KW-1185">Reference proteome</keyword>
<dbReference type="RefSeq" id="WP_073822744.1">
    <property type="nucleotide sequence ID" value="NZ_JAUNKL010000008.1"/>
</dbReference>
<protein>
    <recommendedName>
        <fullName evidence="13">Adenosylmethionine decarboxylase</fullName>
    </recommendedName>
</protein>
<keyword evidence="3" id="KW-0210">Decarboxylase</keyword>
<evidence type="ECO:0000313" key="12">
    <source>
        <dbReference type="Proteomes" id="UP000185612"/>
    </source>
</evidence>
<dbReference type="Gene3D" id="3.60.90.10">
    <property type="entry name" value="S-adenosylmethionine decarboxylase"/>
    <property type="match status" value="1"/>
</dbReference>
<dbReference type="EMBL" id="MQVS01000001">
    <property type="protein sequence ID" value="OKL52886.1"/>
    <property type="molecule type" value="Genomic_DNA"/>
</dbReference>
<dbReference type="PANTHER" id="PTHR33866:SF2">
    <property type="entry name" value="S-ADENOSYLMETHIONINE DECARBOXYLASE PROENZYME"/>
    <property type="match status" value="1"/>
</dbReference>
<comment type="caution">
    <text evidence="11">The sequence shown here is derived from an EMBL/GenBank/DDBJ whole genome shotgun (WGS) entry which is preliminary data.</text>
</comment>
<dbReference type="AlphaFoldDB" id="A0A1Q5PZH8"/>
<dbReference type="GO" id="GO:0004014">
    <property type="term" value="F:adenosylmethionine decarboxylase activity"/>
    <property type="evidence" value="ECO:0007669"/>
    <property type="project" value="InterPro"/>
</dbReference>